<dbReference type="GeneID" id="921886"/>
<reference evidence="2 3" key="1">
    <citation type="journal article" date="2001" name="J. Virol.">
        <title>Genome sequence of a baculovirus pathogenic for Culex nigripalpus.</title>
        <authorList>
            <person name="Afonso C.L."/>
            <person name="Tulman E.R."/>
            <person name="Lu Z."/>
            <person name="Balinsky C.A."/>
            <person name="Moser B.A."/>
            <person name="Becnel J.J."/>
            <person name="Rock D.L."/>
            <person name="Kutish G.F."/>
        </authorList>
    </citation>
    <scope>NUCLEOTIDE SEQUENCE [LARGE SCALE GENOMIC DNA]</scope>
    <source>
        <strain evidence="3">Isolate Florida/1997</strain>
    </source>
</reference>
<organismHost>
    <name type="scientific">Culex nigripalpus</name>
    <dbReference type="NCBI Taxonomy" id="42429"/>
</organismHost>
<protein>
    <submittedName>
        <fullName evidence="2">Uncharacterized protein</fullName>
    </submittedName>
</protein>
<evidence type="ECO:0000313" key="2">
    <source>
        <dbReference type="EMBL" id="AAK94100.1"/>
    </source>
</evidence>
<keyword evidence="3" id="KW-1185">Reference proteome</keyword>
<organism evidence="2 3">
    <name type="scientific">Culex nigripalpus nucleopolyhedrovirus (isolate Florida/1997)</name>
    <name type="common">CuniNPV</name>
    <dbReference type="NCBI Taxonomy" id="645993"/>
    <lineage>
        <taxon>Viruses</taxon>
        <taxon>Viruses incertae sedis</taxon>
        <taxon>Naldaviricetes</taxon>
        <taxon>Lefavirales</taxon>
        <taxon>Baculoviridae</taxon>
        <taxon>Deltabaculovirus</taxon>
    </lineage>
</organism>
<dbReference type="RefSeq" id="NP_203326.1">
    <property type="nucleotide sequence ID" value="NC_003084.1"/>
</dbReference>
<gene>
    <name evidence="2" type="primary">CUN022</name>
</gene>
<dbReference type="KEGG" id="vg:921886"/>
<evidence type="ECO:0000256" key="1">
    <source>
        <dbReference type="SAM" id="MobiDB-lite"/>
    </source>
</evidence>
<accession>Q919P7</accession>
<evidence type="ECO:0000313" key="3">
    <source>
        <dbReference type="Proteomes" id="UP000006635"/>
    </source>
</evidence>
<dbReference type="EMBL" id="AF403738">
    <property type="protein sequence ID" value="AAK94100.1"/>
    <property type="molecule type" value="Genomic_DNA"/>
</dbReference>
<proteinExistence type="predicted"/>
<sequence>MSTLSRFTRLLHTIMEELDPALNSRIFAKLIPAMGGENVTVLYKDIDELIRMARYNAINQSNLELAALSVSEGVAEGRAPTVGGNEKQTASAVQPFAQPRRLNLINRTGWTDDQISLINKTFRNLSDGYMDSHVKLGHVLSGIVVLVETVPKIRNALLETLTSVRVDTGYVKIIVNELAVRGRHALAFNPTEENVIRFLNHLNTLGQQFPMRLTPYYATVAGSSDFKVSAAKYVAETCEKLAQHSKTPARTMVVTFGSLDNSVQPVALGDGFDPHMVIKCVMTSLIVNTVNERSALNLYDTESLCDMFHHRTMKVIPSCNKVPEKRKLEEIQDKKQQLSDANVCNVTPVQSKTVVIEAPEGSQNNCSSKVVSGVKPKKVRTR</sequence>
<feature type="region of interest" description="Disordered" evidence="1">
    <location>
        <begin position="362"/>
        <end position="382"/>
    </location>
</feature>
<dbReference type="Proteomes" id="UP000006635">
    <property type="component" value="Segment"/>
</dbReference>
<name>Q919P7_NPVCO</name>